<keyword evidence="8" id="KW-1185">Reference proteome</keyword>
<keyword evidence="2 5" id="KW-0808">Transferase</keyword>
<dbReference type="PATRIC" id="fig|1461693.3.peg.717"/>
<dbReference type="InterPro" id="IPR029063">
    <property type="entry name" value="SAM-dependent_MTases_sf"/>
</dbReference>
<dbReference type="CDD" id="cd02440">
    <property type="entry name" value="AdoMet_MTases"/>
    <property type="match status" value="1"/>
</dbReference>
<protein>
    <submittedName>
        <fullName evidence="7">Fmu (Sun) domain-containing protein</fullName>
    </submittedName>
</protein>
<dbReference type="OrthoDB" id="9810297at2"/>
<dbReference type="GO" id="GO:0008173">
    <property type="term" value="F:RNA methyltransferase activity"/>
    <property type="evidence" value="ECO:0007669"/>
    <property type="project" value="InterPro"/>
</dbReference>
<evidence type="ECO:0000256" key="5">
    <source>
        <dbReference type="PROSITE-ProRule" id="PRU01023"/>
    </source>
</evidence>
<name>A0A058ZRF0_9RHOB</name>
<feature type="binding site" evidence="5">
    <location>
        <position position="249"/>
    </location>
    <ligand>
        <name>S-adenosyl-L-methionine</name>
        <dbReference type="ChEBI" id="CHEBI:59789"/>
    </ligand>
</feature>
<feature type="domain" description="SAM-dependent MTase RsmB/NOP-type" evidence="6">
    <location>
        <begin position="136"/>
        <end position="386"/>
    </location>
</feature>
<gene>
    <name evidence="7" type="ORF">ATO10_03480</name>
</gene>
<feature type="binding site" evidence="5">
    <location>
        <position position="287"/>
    </location>
    <ligand>
        <name>S-adenosyl-L-methionine</name>
        <dbReference type="ChEBI" id="CHEBI:59789"/>
    </ligand>
</feature>
<dbReference type="RefSeq" id="WP_035248017.1">
    <property type="nucleotide sequence ID" value="NZ_AQQY01000001.1"/>
</dbReference>
<dbReference type="Pfam" id="PF01189">
    <property type="entry name" value="Methyltr_RsmB-F"/>
    <property type="match status" value="1"/>
</dbReference>
<reference evidence="7 8" key="1">
    <citation type="submission" date="2013-04" db="EMBL/GenBank/DDBJ databases">
        <title>Shimia sp. 22II-S11-Z10 Genome Sequencing.</title>
        <authorList>
            <person name="Lai Q."/>
            <person name="Li G."/>
            <person name="Shao Z."/>
        </authorList>
    </citation>
    <scope>NUCLEOTIDE SEQUENCE [LARGE SCALE GENOMIC DNA]</scope>
    <source>
        <strain evidence="8">22II-S11-Z10</strain>
    </source>
</reference>
<keyword evidence="3 5" id="KW-0949">S-adenosyl-L-methionine</keyword>
<dbReference type="STRING" id="1461693.ATO10_03480"/>
<proteinExistence type="inferred from homology"/>
<keyword evidence="4 5" id="KW-0694">RNA-binding</keyword>
<organism evidence="7 8">
    <name type="scientific">Actibacterium atlanticum</name>
    <dbReference type="NCBI Taxonomy" id="1461693"/>
    <lineage>
        <taxon>Bacteria</taxon>
        <taxon>Pseudomonadati</taxon>
        <taxon>Pseudomonadota</taxon>
        <taxon>Alphaproteobacteria</taxon>
        <taxon>Rhodobacterales</taxon>
        <taxon>Roseobacteraceae</taxon>
        <taxon>Actibacterium</taxon>
    </lineage>
</organism>
<dbReference type="PANTHER" id="PTHR22807">
    <property type="entry name" value="NOP2 YEAST -RELATED NOL1/NOP2/FMU SUN DOMAIN-CONTAINING"/>
    <property type="match status" value="1"/>
</dbReference>
<dbReference type="eggNOG" id="COG0144">
    <property type="taxonomic scope" value="Bacteria"/>
</dbReference>
<dbReference type="PRINTS" id="PR02008">
    <property type="entry name" value="RCMTFAMILY"/>
</dbReference>
<dbReference type="Gene3D" id="3.30.70.1170">
    <property type="entry name" value="Sun protein, domain 3"/>
    <property type="match status" value="1"/>
</dbReference>
<keyword evidence="1 5" id="KW-0489">Methyltransferase</keyword>
<comment type="caution">
    <text evidence="5">Lacks conserved residue(s) required for the propagation of feature annotation.</text>
</comment>
<dbReference type="AlphaFoldDB" id="A0A058ZRF0"/>
<dbReference type="Gene3D" id="3.40.50.150">
    <property type="entry name" value="Vaccinia Virus protein VP39"/>
    <property type="match status" value="1"/>
</dbReference>
<dbReference type="EMBL" id="AQQY01000001">
    <property type="protein sequence ID" value="KCV83790.1"/>
    <property type="molecule type" value="Genomic_DNA"/>
</dbReference>
<dbReference type="PROSITE" id="PS51686">
    <property type="entry name" value="SAM_MT_RSMB_NOP"/>
    <property type="match status" value="1"/>
</dbReference>
<comment type="similarity">
    <text evidence="5">Belongs to the class I-like SAM-binding methyltransferase superfamily. RsmB/NOP family.</text>
</comment>
<evidence type="ECO:0000313" key="7">
    <source>
        <dbReference type="EMBL" id="KCV83790.1"/>
    </source>
</evidence>
<dbReference type="GO" id="GO:0001510">
    <property type="term" value="P:RNA methylation"/>
    <property type="evidence" value="ECO:0007669"/>
    <property type="project" value="InterPro"/>
</dbReference>
<dbReference type="PANTHER" id="PTHR22807:SF53">
    <property type="entry name" value="RIBOSOMAL RNA SMALL SUBUNIT METHYLTRANSFERASE B-RELATED"/>
    <property type="match status" value="1"/>
</dbReference>
<evidence type="ECO:0000256" key="4">
    <source>
        <dbReference type="ARBA" id="ARBA00022884"/>
    </source>
</evidence>
<evidence type="ECO:0000256" key="3">
    <source>
        <dbReference type="ARBA" id="ARBA00022691"/>
    </source>
</evidence>
<feature type="active site" description="Nucleophile" evidence="5">
    <location>
        <position position="340"/>
    </location>
</feature>
<sequence>MTPAARIAAAIEILDSFLGEAPAEKILTTWGRNNRFAGSKDRAAIRDHVYDALRNLRSYAALGGAQNGRAIMIGALRAQGQDPASMFTGEGHAPAPLNSQEAEFKAQELPTDIALDCPEWLIKPLQDSLNENFEPVLKALKQRAPVFLRVNLRKTTIQDAQDALQQEGIDTAPNALSPTALEVLTNPRRVQNSQAFKDGLVELQDAASQAVTDMVPLSATDKVLDLCAGGGGKTLAMAGRVRANFFAYDIAPQRLRDLPVRAARAGVDVTVLSDPEQEAPYDVVLTDVPCSGSGAWRRNPEGKWRLTQAQLEDLCDTQAKILDRAATLVVPGGYLAYATCSLLTCENQDQIEAFQKRNPGWEHLMSRSLTPLDGGDGFHLTVLKRV</sequence>
<accession>A0A058ZRF0</accession>
<dbReference type="Proteomes" id="UP000024836">
    <property type="component" value="Unassembled WGS sequence"/>
</dbReference>
<dbReference type="Pfam" id="PF22458">
    <property type="entry name" value="RsmF-B_ferredox"/>
    <property type="match status" value="1"/>
</dbReference>
<dbReference type="SUPFAM" id="SSF53335">
    <property type="entry name" value="S-adenosyl-L-methionine-dependent methyltransferases"/>
    <property type="match status" value="1"/>
</dbReference>
<dbReference type="InterPro" id="IPR049560">
    <property type="entry name" value="MeTrfase_RsmB-F_NOP2_cat"/>
</dbReference>
<dbReference type="InterPro" id="IPR023267">
    <property type="entry name" value="RCMT"/>
</dbReference>
<dbReference type="InterPro" id="IPR054728">
    <property type="entry name" value="RsmB-like_ferredoxin"/>
</dbReference>
<dbReference type="InterPro" id="IPR001678">
    <property type="entry name" value="MeTrfase_RsmB-F_NOP2_dom"/>
</dbReference>
<evidence type="ECO:0000259" key="6">
    <source>
        <dbReference type="PROSITE" id="PS51686"/>
    </source>
</evidence>
<evidence type="ECO:0000256" key="1">
    <source>
        <dbReference type="ARBA" id="ARBA00022603"/>
    </source>
</evidence>
<comment type="caution">
    <text evidence="7">The sequence shown here is derived from an EMBL/GenBank/DDBJ whole genome shotgun (WGS) entry which is preliminary data.</text>
</comment>
<evidence type="ECO:0000313" key="8">
    <source>
        <dbReference type="Proteomes" id="UP000024836"/>
    </source>
</evidence>
<dbReference type="GO" id="GO:0003723">
    <property type="term" value="F:RNA binding"/>
    <property type="evidence" value="ECO:0007669"/>
    <property type="project" value="UniProtKB-UniRule"/>
</dbReference>
<evidence type="ECO:0000256" key="2">
    <source>
        <dbReference type="ARBA" id="ARBA00022679"/>
    </source>
</evidence>